<feature type="transmembrane region" description="Helical" evidence="8">
    <location>
        <begin position="6"/>
        <end position="23"/>
    </location>
</feature>
<evidence type="ECO:0000259" key="9">
    <source>
        <dbReference type="Pfam" id="PF13813"/>
    </source>
</evidence>
<evidence type="ECO:0000256" key="4">
    <source>
        <dbReference type="ARBA" id="ARBA00022679"/>
    </source>
</evidence>
<feature type="domain" description="Wax synthase" evidence="9">
    <location>
        <begin position="228"/>
        <end position="307"/>
    </location>
</feature>
<keyword evidence="6 8" id="KW-1133">Transmembrane helix</keyword>
<protein>
    <recommendedName>
        <fullName evidence="9">Wax synthase domain-containing protein</fullName>
    </recommendedName>
</protein>
<name>R7SEA4_CONPW</name>
<evidence type="ECO:0000256" key="1">
    <source>
        <dbReference type="ARBA" id="ARBA00004141"/>
    </source>
</evidence>
<dbReference type="OrthoDB" id="1077582at2759"/>
<reference evidence="11" key="1">
    <citation type="journal article" date="2012" name="Science">
        <title>The Paleozoic origin of enzymatic lignin decomposition reconstructed from 31 fungal genomes.</title>
        <authorList>
            <person name="Floudas D."/>
            <person name="Binder M."/>
            <person name="Riley R."/>
            <person name="Barry K."/>
            <person name="Blanchette R.A."/>
            <person name="Henrissat B."/>
            <person name="Martinez A.T."/>
            <person name="Otillar R."/>
            <person name="Spatafora J.W."/>
            <person name="Yadav J.S."/>
            <person name="Aerts A."/>
            <person name="Benoit I."/>
            <person name="Boyd A."/>
            <person name="Carlson A."/>
            <person name="Copeland A."/>
            <person name="Coutinho P.M."/>
            <person name="de Vries R.P."/>
            <person name="Ferreira P."/>
            <person name="Findley K."/>
            <person name="Foster B."/>
            <person name="Gaskell J."/>
            <person name="Glotzer D."/>
            <person name="Gorecki P."/>
            <person name="Heitman J."/>
            <person name="Hesse C."/>
            <person name="Hori C."/>
            <person name="Igarashi K."/>
            <person name="Jurgens J.A."/>
            <person name="Kallen N."/>
            <person name="Kersten P."/>
            <person name="Kohler A."/>
            <person name="Kuees U."/>
            <person name="Kumar T.K.A."/>
            <person name="Kuo A."/>
            <person name="LaButti K."/>
            <person name="Larrondo L.F."/>
            <person name="Lindquist E."/>
            <person name="Ling A."/>
            <person name="Lombard V."/>
            <person name="Lucas S."/>
            <person name="Lundell T."/>
            <person name="Martin R."/>
            <person name="McLaughlin D.J."/>
            <person name="Morgenstern I."/>
            <person name="Morin E."/>
            <person name="Murat C."/>
            <person name="Nagy L.G."/>
            <person name="Nolan M."/>
            <person name="Ohm R.A."/>
            <person name="Patyshakuliyeva A."/>
            <person name="Rokas A."/>
            <person name="Ruiz-Duenas F.J."/>
            <person name="Sabat G."/>
            <person name="Salamov A."/>
            <person name="Samejima M."/>
            <person name="Schmutz J."/>
            <person name="Slot J.C."/>
            <person name="St John F."/>
            <person name="Stenlid J."/>
            <person name="Sun H."/>
            <person name="Sun S."/>
            <person name="Syed K."/>
            <person name="Tsang A."/>
            <person name="Wiebenga A."/>
            <person name="Young D."/>
            <person name="Pisabarro A."/>
            <person name="Eastwood D.C."/>
            <person name="Martin F."/>
            <person name="Cullen D."/>
            <person name="Grigoriev I.V."/>
            <person name="Hibbett D.S."/>
        </authorList>
    </citation>
    <scope>NUCLEOTIDE SEQUENCE [LARGE SCALE GENOMIC DNA]</scope>
    <source>
        <strain evidence="11">RWD-64-598 SS2</strain>
    </source>
</reference>
<evidence type="ECO:0000256" key="2">
    <source>
        <dbReference type="ARBA" id="ARBA00005179"/>
    </source>
</evidence>
<dbReference type="GeneID" id="19211072"/>
<dbReference type="EMBL" id="JH711595">
    <property type="protein sequence ID" value="EIW74077.1"/>
    <property type="molecule type" value="Genomic_DNA"/>
</dbReference>
<feature type="transmembrane region" description="Helical" evidence="8">
    <location>
        <begin position="30"/>
        <end position="48"/>
    </location>
</feature>
<dbReference type="GO" id="GO:0006629">
    <property type="term" value="P:lipid metabolic process"/>
    <property type="evidence" value="ECO:0007669"/>
    <property type="project" value="InterPro"/>
</dbReference>
<dbReference type="OMA" id="VIYCAIQ"/>
<feature type="transmembrane region" description="Helical" evidence="8">
    <location>
        <begin position="68"/>
        <end position="85"/>
    </location>
</feature>
<keyword evidence="4" id="KW-0808">Transferase</keyword>
<accession>R7SEA4</accession>
<evidence type="ECO:0000256" key="6">
    <source>
        <dbReference type="ARBA" id="ARBA00022989"/>
    </source>
</evidence>
<gene>
    <name evidence="10" type="ORF">CONPUDRAFT_86066</name>
</gene>
<dbReference type="eggNOG" id="ENOG502S5TH">
    <property type="taxonomic scope" value="Eukaryota"/>
</dbReference>
<dbReference type="GO" id="GO:0008374">
    <property type="term" value="F:O-acyltransferase activity"/>
    <property type="evidence" value="ECO:0007669"/>
    <property type="project" value="InterPro"/>
</dbReference>
<dbReference type="PANTHER" id="PTHR31595:SF57">
    <property type="entry name" value="OS04G0481900 PROTEIN"/>
    <property type="match status" value="1"/>
</dbReference>
<dbReference type="Proteomes" id="UP000053558">
    <property type="component" value="Unassembled WGS sequence"/>
</dbReference>
<dbReference type="InterPro" id="IPR032805">
    <property type="entry name" value="Wax_synthase_dom"/>
</dbReference>
<organism evidence="10 11">
    <name type="scientific">Coniophora puteana (strain RWD-64-598)</name>
    <name type="common">Brown rot fungus</name>
    <dbReference type="NCBI Taxonomy" id="741705"/>
    <lineage>
        <taxon>Eukaryota</taxon>
        <taxon>Fungi</taxon>
        <taxon>Dikarya</taxon>
        <taxon>Basidiomycota</taxon>
        <taxon>Agaricomycotina</taxon>
        <taxon>Agaricomycetes</taxon>
        <taxon>Agaricomycetidae</taxon>
        <taxon>Boletales</taxon>
        <taxon>Coniophorineae</taxon>
        <taxon>Coniophoraceae</taxon>
        <taxon>Coniophora</taxon>
    </lineage>
</organism>
<evidence type="ECO:0000313" key="11">
    <source>
        <dbReference type="Proteomes" id="UP000053558"/>
    </source>
</evidence>
<evidence type="ECO:0000313" key="10">
    <source>
        <dbReference type="EMBL" id="EIW74077.1"/>
    </source>
</evidence>
<dbReference type="RefSeq" id="XP_007775788.1">
    <property type="nucleotide sequence ID" value="XM_007777598.1"/>
</dbReference>
<comment type="similarity">
    <text evidence="3">Belongs to the wax synthase family.</text>
</comment>
<sequence length="383" mass="43211">MASILLRNLAAVGIPYFILAILVQRHGTFLARVALLPVMYWATLHTFLSAGPSPEEKYDPTQGLMNQFFSYLMFGLSLRATVWAFRERVYVRDDRFGMRQGGVMKTMADSLDLLMNCRGVGWNWGWKPVLSEGPEQSRLRFVCLTTLRLFLAVFLIDCSTAAATSFSATGFTVGHSIFDPSLPFVRRVLYAFVITALSGCSGFLGIDMAYQACALLGTTVGFQRPSQWPPLFNSPWRATSLGDFWGRRWHQILRQVFVRLGLQPINRILGEPWGFIGAFLVSAVVHDLGMRAQGKSGDIPSVYGFFVMNSVGVVLEKLWERCTRKRVCGIQGWMWTMTWLVIWGTLLVDTWAQTGMLSAGTQEAQERRPSRMLAELYRHYLLG</sequence>
<dbReference type="GO" id="GO:0016020">
    <property type="term" value="C:membrane"/>
    <property type="evidence" value="ECO:0007669"/>
    <property type="project" value="UniProtKB-SubCell"/>
</dbReference>
<comment type="subcellular location">
    <subcellularLocation>
        <location evidence="1">Membrane</location>
        <topology evidence="1">Multi-pass membrane protein</topology>
    </subcellularLocation>
</comment>
<dbReference type="PANTHER" id="PTHR31595">
    <property type="entry name" value="LONG-CHAIN-ALCOHOL O-FATTY-ACYLTRANSFERASE 3-RELATED"/>
    <property type="match status" value="1"/>
</dbReference>
<keyword evidence="7 8" id="KW-0472">Membrane</keyword>
<dbReference type="Pfam" id="PF13813">
    <property type="entry name" value="MBOAT_2"/>
    <property type="match status" value="1"/>
</dbReference>
<keyword evidence="11" id="KW-1185">Reference proteome</keyword>
<evidence type="ECO:0000256" key="5">
    <source>
        <dbReference type="ARBA" id="ARBA00022692"/>
    </source>
</evidence>
<keyword evidence="5 8" id="KW-0812">Transmembrane</keyword>
<feature type="transmembrane region" description="Helical" evidence="8">
    <location>
        <begin position="327"/>
        <end position="348"/>
    </location>
</feature>
<feature type="transmembrane region" description="Helical" evidence="8">
    <location>
        <begin position="147"/>
        <end position="168"/>
    </location>
</feature>
<evidence type="ECO:0000256" key="8">
    <source>
        <dbReference type="SAM" id="Phobius"/>
    </source>
</evidence>
<comment type="pathway">
    <text evidence="2">Secondary metabolite biosynthesis.</text>
</comment>
<evidence type="ECO:0000256" key="7">
    <source>
        <dbReference type="ARBA" id="ARBA00023136"/>
    </source>
</evidence>
<dbReference type="KEGG" id="cput:CONPUDRAFT_86066"/>
<evidence type="ECO:0000256" key="3">
    <source>
        <dbReference type="ARBA" id="ARBA00007282"/>
    </source>
</evidence>
<proteinExistence type="inferred from homology"/>
<dbReference type="InterPro" id="IPR044851">
    <property type="entry name" value="Wax_synthase"/>
</dbReference>
<dbReference type="AlphaFoldDB" id="R7SEA4"/>
<feature type="transmembrane region" description="Helical" evidence="8">
    <location>
        <begin position="188"/>
        <end position="206"/>
    </location>
</feature>